<feature type="compositionally biased region" description="Basic and acidic residues" evidence="1">
    <location>
        <begin position="125"/>
        <end position="139"/>
    </location>
</feature>
<accession>A0A391NR08</accession>
<reference evidence="2 3" key="1">
    <citation type="journal article" date="2018" name="PLoS ONE">
        <title>The draft genome of Kipferlia bialata reveals reductive genome evolution in fornicate parasites.</title>
        <authorList>
            <person name="Tanifuji G."/>
            <person name="Takabayashi S."/>
            <person name="Kume K."/>
            <person name="Takagi M."/>
            <person name="Nakayama T."/>
            <person name="Kamikawa R."/>
            <person name="Inagaki Y."/>
            <person name="Hashimoto T."/>
        </authorList>
    </citation>
    <scope>NUCLEOTIDE SEQUENCE [LARGE SCALE GENOMIC DNA]</scope>
    <source>
        <strain evidence="2">NY0173</strain>
    </source>
</reference>
<name>A0A391NR08_9EUKA</name>
<evidence type="ECO:0000313" key="2">
    <source>
        <dbReference type="EMBL" id="GCA63894.1"/>
    </source>
</evidence>
<keyword evidence="3" id="KW-1185">Reference proteome</keyword>
<evidence type="ECO:0000313" key="3">
    <source>
        <dbReference type="Proteomes" id="UP000265618"/>
    </source>
</evidence>
<organism evidence="2 3">
    <name type="scientific">Kipferlia bialata</name>
    <dbReference type="NCBI Taxonomy" id="797122"/>
    <lineage>
        <taxon>Eukaryota</taxon>
        <taxon>Metamonada</taxon>
        <taxon>Carpediemonas-like organisms</taxon>
        <taxon>Kipferlia</taxon>
    </lineage>
</organism>
<gene>
    <name evidence="2" type="ORF">KIPB_012368</name>
</gene>
<feature type="compositionally biased region" description="Polar residues" evidence="1">
    <location>
        <begin position="12"/>
        <end position="22"/>
    </location>
</feature>
<comment type="caution">
    <text evidence="2">The sequence shown here is derived from an EMBL/GenBank/DDBJ whole genome shotgun (WGS) entry which is preliminary data.</text>
</comment>
<feature type="compositionally biased region" description="Basic and acidic residues" evidence="1">
    <location>
        <begin position="97"/>
        <end position="108"/>
    </location>
</feature>
<feature type="compositionally biased region" description="Polar residues" evidence="1">
    <location>
        <begin position="79"/>
        <end position="92"/>
    </location>
</feature>
<dbReference type="EMBL" id="BDIP01005440">
    <property type="protein sequence ID" value="GCA63894.1"/>
    <property type="molecule type" value="Genomic_DNA"/>
</dbReference>
<dbReference type="Proteomes" id="UP000265618">
    <property type="component" value="Unassembled WGS sequence"/>
</dbReference>
<protein>
    <submittedName>
        <fullName evidence="2">Uncharacterized protein</fullName>
    </submittedName>
</protein>
<evidence type="ECO:0000256" key="1">
    <source>
        <dbReference type="SAM" id="MobiDB-lite"/>
    </source>
</evidence>
<feature type="region of interest" description="Disordered" evidence="1">
    <location>
        <begin position="12"/>
        <end position="139"/>
    </location>
</feature>
<proteinExistence type="predicted"/>
<dbReference type="AlphaFoldDB" id="A0A391NR08"/>
<feature type="non-terminal residue" evidence="2">
    <location>
        <position position="1"/>
    </location>
</feature>
<sequence>MPYEQQTLFEQWSLKNNPSQAQDRGPAPSGYANQRQDVDVWSHLKHLLCDDTASPPAPAPARQPVRQGRPESARARPVQTPSGGQRRQSGRQAYQEATDRDRVERRQEGGAPAGAAVSRRLSAWQEKRDREVVRLREKQ</sequence>